<keyword evidence="9" id="KW-0630">Potassium</keyword>
<keyword evidence="5 9" id="KW-1278">Translocase</keyword>
<dbReference type="GO" id="GO:0005886">
    <property type="term" value="C:plasma membrane"/>
    <property type="evidence" value="ECO:0007669"/>
    <property type="project" value="UniProtKB-SubCell"/>
</dbReference>
<feature type="transmembrane region" description="Helical" evidence="9">
    <location>
        <begin position="634"/>
        <end position="654"/>
    </location>
</feature>
<dbReference type="EMBL" id="LN824141">
    <property type="protein sequence ID" value="CEP77850.1"/>
    <property type="molecule type" value="Genomic_DNA"/>
</dbReference>
<keyword evidence="10" id="KW-0378">Hydrolase</keyword>
<comment type="similarity">
    <text evidence="9">Belongs to the H(+)-translocating pyrophosphatase (TC 3.A.10) family. K(+)-stimulated subfamily.</text>
</comment>
<feature type="transmembrane region" description="Helical" evidence="9">
    <location>
        <begin position="57"/>
        <end position="86"/>
    </location>
</feature>
<dbReference type="AlphaFoldDB" id="A0A0C7P0T7"/>
<feature type="site" description="Determinant of potassium dependence" evidence="9">
    <location>
        <position position="492"/>
    </location>
</feature>
<comment type="activity regulation">
    <text evidence="9">Requires K(+) for maximal activity.</text>
</comment>
<evidence type="ECO:0000256" key="9">
    <source>
        <dbReference type="HAMAP-Rule" id="MF_01129"/>
    </source>
</evidence>
<evidence type="ECO:0000256" key="6">
    <source>
        <dbReference type="ARBA" id="ARBA00022989"/>
    </source>
</evidence>
<dbReference type="Pfam" id="PF03030">
    <property type="entry name" value="H_PPase"/>
    <property type="match status" value="1"/>
</dbReference>
<dbReference type="GO" id="GO:0004427">
    <property type="term" value="F:inorganic diphosphate phosphatase activity"/>
    <property type="evidence" value="ECO:0007669"/>
    <property type="project" value="UniProtKB-UniRule"/>
</dbReference>
<dbReference type="GO" id="GO:0030955">
    <property type="term" value="F:potassium ion binding"/>
    <property type="evidence" value="ECO:0007669"/>
    <property type="project" value="UniProtKB-UniRule"/>
</dbReference>
<comment type="function">
    <text evidence="9">Sodium pump that utilizes the energy of pyrophosphate hydrolysis as the driving force for Na(+) movement across the membrane.</text>
</comment>
<comment type="subcellular location">
    <subcellularLocation>
        <location evidence="9">Cell membrane</location>
        <topology evidence="9">Multi-pass membrane protein</topology>
    </subcellularLocation>
    <subcellularLocation>
        <location evidence="1">Endomembrane system</location>
        <topology evidence="1">Multi-pass membrane protein</topology>
    </subcellularLocation>
</comment>
<dbReference type="NCBIfam" id="TIGR01104">
    <property type="entry name" value="V_PPase"/>
    <property type="match status" value="1"/>
</dbReference>
<evidence type="ECO:0000256" key="7">
    <source>
        <dbReference type="ARBA" id="ARBA00023065"/>
    </source>
</evidence>
<dbReference type="GO" id="GO:0009678">
    <property type="term" value="F:diphosphate hydrolysis-driven proton transmembrane transporter activity"/>
    <property type="evidence" value="ECO:0007669"/>
    <property type="project" value="UniProtKB-UniRule"/>
</dbReference>
<dbReference type="EC" id="7.2.3.1" evidence="9"/>
<keyword evidence="4 9" id="KW-0460">Magnesium</keyword>
<evidence type="ECO:0000256" key="4">
    <source>
        <dbReference type="ARBA" id="ARBA00022842"/>
    </source>
</evidence>
<keyword evidence="8 9" id="KW-0472">Membrane</keyword>
<dbReference type="Proteomes" id="UP000032809">
    <property type="component" value="Chromosome I"/>
</dbReference>
<organism evidence="10 11">
    <name type="scientific">Defluviitoga tunisiensis</name>
    <dbReference type="NCBI Taxonomy" id="1006576"/>
    <lineage>
        <taxon>Bacteria</taxon>
        <taxon>Thermotogati</taxon>
        <taxon>Thermotogota</taxon>
        <taxon>Thermotogae</taxon>
        <taxon>Petrotogales</taxon>
        <taxon>Petrotogaceae</taxon>
        <taxon>Defluviitoga</taxon>
    </lineage>
</organism>
<dbReference type="KEGG" id="dtn:DTL3_0529"/>
<feature type="transmembrane region" description="Helical" evidence="9">
    <location>
        <begin position="543"/>
        <end position="561"/>
    </location>
</feature>
<comment type="catalytic activity">
    <reaction evidence="9">
        <text>Na(+)(in) + diphosphate + H2O = Na(+)(out) + 2 phosphate + H(+)</text>
        <dbReference type="Rhea" id="RHEA:57884"/>
        <dbReference type="ChEBI" id="CHEBI:15377"/>
        <dbReference type="ChEBI" id="CHEBI:15378"/>
        <dbReference type="ChEBI" id="CHEBI:29101"/>
        <dbReference type="ChEBI" id="CHEBI:33019"/>
        <dbReference type="ChEBI" id="CHEBI:43474"/>
        <dbReference type="EC" id="7.2.3.1"/>
    </reaction>
</comment>
<dbReference type="HOGENOM" id="CLU_008743_3_1_0"/>
<evidence type="ECO:0000313" key="10">
    <source>
        <dbReference type="EMBL" id="CEP77850.1"/>
    </source>
</evidence>
<feature type="transmembrane region" description="Helical" evidence="9">
    <location>
        <begin position="247"/>
        <end position="266"/>
    </location>
</feature>
<keyword evidence="9" id="KW-0915">Sodium</keyword>
<evidence type="ECO:0000256" key="3">
    <source>
        <dbReference type="ARBA" id="ARBA00022692"/>
    </source>
</evidence>
<keyword evidence="7 9" id="KW-0406">Ion transport</keyword>
<protein>
    <recommendedName>
        <fullName evidence="9">Putative K(+)-stimulated pyrophosphate-energized sodium pump</fullName>
        <ecNumber evidence="9">7.2.3.1</ecNumber>
    </recommendedName>
    <alternativeName>
        <fullName evidence="9">Membrane-bound sodium-translocating pyrophosphatase</fullName>
    </alternativeName>
    <alternativeName>
        <fullName evidence="9">Pyrophosphate-energized inorganic pyrophosphatase</fullName>
        <shortName evidence="9">Na(+)-PPase</shortName>
    </alternativeName>
</protein>
<sequence>MGMFWVFAIVPVVALIFASINYKQVVAIDEGTAEMKHIAEAIRVGADAFVNYETRVISIYAIVIAIILTLVVEWYVGVAFLIGAFMSTLAGRFGMKMATQANVRVSNTARTEKSIGKALKVAFQGGSVTGLSVAGFGLLGLFIVYIVFGNWLNQLAFENLTLKVNWLGISYIPFTMTVSGYSLGCSIIAMFHRVGGGIYTKAADMGADLVGKTELDLPEDDPRNPATIADNVGDNVGDIAGLGADLLESYVGAIISSVILILYSYFLLGSNALSYESTLKLTFYPIYFVSLGLISSILGILYVVVKRVSNDPHKELNISLMTSAFLTIITTFFLSIFYLKGMPSNEFQSLGFKLGIYSPWIGAVIGIIDGILMGFVAEYYTNEKYKPTKELSEFSKGGPAIIITKGLALGMQSVLVPIFLLMLGILLSFEISGLYGVAMAAIGMLSFVATTVSVDSYGPIADNAGGICEMAKLPHEVRKITDELDAVGNTTAAIGKGFAIGSAALAALALFASYIYAQAGIGDAGIGHLTSIMFLNIIDSRTLAGALFGAALPYFFSAYLINAVVNSANKIVDEVRRQFKEIPGLAEGKSNPDYERCVRISSEGALRQMTVPALISVLTPIIAGFLLGPDFVGGILIGTTLSAAMLAVFTANSGGAWDNAKKRIEAGEIEGEAKGTEAHKAAVVGDTVGDPLKDTVGPSLDILIKIMAVTSVITVSIFKVFHLF</sequence>
<accession>A0A0C7P0T7</accession>
<name>A0A0C7P0T7_DEFTU</name>
<evidence type="ECO:0000256" key="2">
    <source>
        <dbReference type="ARBA" id="ARBA00022448"/>
    </source>
</evidence>
<dbReference type="GO" id="GO:0000287">
    <property type="term" value="F:magnesium ion binding"/>
    <property type="evidence" value="ECO:0007669"/>
    <property type="project" value="UniProtKB-UniRule"/>
</dbReference>
<feature type="transmembrane region" description="Helical" evidence="9">
    <location>
        <begin position="359"/>
        <end position="381"/>
    </location>
</feature>
<feature type="transmembrane region" description="Helical" evidence="9">
    <location>
        <begin position="317"/>
        <end position="339"/>
    </location>
</feature>
<keyword evidence="9" id="KW-0739">Sodium transport</keyword>
<proteinExistence type="inferred from homology"/>
<keyword evidence="11" id="KW-1185">Reference proteome</keyword>
<comment type="cofactor">
    <cofactor evidence="9">
        <name>Mg(2+)</name>
        <dbReference type="ChEBI" id="CHEBI:18420"/>
    </cofactor>
</comment>
<feature type="transmembrane region" description="Helical" evidence="9">
    <location>
        <begin position="433"/>
        <end position="454"/>
    </location>
</feature>
<comment type="caution">
    <text evidence="9">Lacks conserved residue(s) required for the propagation of feature annotation.</text>
</comment>
<dbReference type="InterPro" id="IPR004131">
    <property type="entry name" value="PPase-energised_H-pump"/>
</dbReference>
<feature type="transmembrane region" description="Helical" evidence="9">
    <location>
        <begin position="498"/>
        <end position="517"/>
    </location>
</feature>
<evidence type="ECO:0000256" key="8">
    <source>
        <dbReference type="ARBA" id="ARBA00023136"/>
    </source>
</evidence>
<feature type="transmembrane region" description="Helical" evidence="9">
    <location>
        <begin position="286"/>
        <end position="305"/>
    </location>
</feature>
<keyword evidence="2 9" id="KW-0813">Transport</keyword>
<dbReference type="GO" id="GO:0006814">
    <property type="term" value="P:sodium ion transport"/>
    <property type="evidence" value="ECO:0007669"/>
    <property type="project" value="UniProtKB-UniRule"/>
</dbReference>
<feature type="transmembrane region" description="Helical" evidence="9">
    <location>
        <begin position="609"/>
        <end position="628"/>
    </location>
</feature>
<dbReference type="PANTHER" id="PTHR31998">
    <property type="entry name" value="K(+)-INSENSITIVE PYROPHOSPHATE-ENERGIZED PROTON PUMP"/>
    <property type="match status" value="1"/>
</dbReference>
<feature type="transmembrane region" description="Helical" evidence="9">
    <location>
        <begin position="168"/>
        <end position="191"/>
    </location>
</feature>
<dbReference type="NCBIfam" id="NF001954">
    <property type="entry name" value="PRK00733.2-2"/>
    <property type="match status" value="1"/>
</dbReference>
<feature type="transmembrane region" description="Helical" evidence="9">
    <location>
        <begin position="402"/>
        <end position="427"/>
    </location>
</feature>
<gene>
    <name evidence="10" type="primary">hppA1</name>
    <name evidence="9" type="synonym">hppA</name>
    <name evidence="10" type="ORF">DTL3_0529</name>
</gene>
<keyword evidence="9" id="KW-1003">Cell membrane</keyword>
<dbReference type="PATRIC" id="fig|1006576.9.peg.518"/>
<dbReference type="PIRSF" id="PIRSF001265">
    <property type="entry name" value="H+-PPase"/>
    <property type="match status" value="1"/>
</dbReference>
<keyword evidence="6 9" id="KW-1133">Transmembrane helix</keyword>
<keyword evidence="3 9" id="KW-0812">Transmembrane</keyword>
<comment type="subunit">
    <text evidence="9">Homodimer.</text>
</comment>
<reference evidence="11" key="1">
    <citation type="submission" date="2014-11" db="EMBL/GenBank/DDBJ databases">
        <authorList>
            <person name="Wibberg D."/>
        </authorList>
    </citation>
    <scope>NUCLEOTIDE SEQUENCE [LARGE SCALE GENOMIC DNA]</scope>
    <source>
        <strain evidence="11">L3</strain>
    </source>
</reference>
<evidence type="ECO:0000256" key="1">
    <source>
        <dbReference type="ARBA" id="ARBA00004127"/>
    </source>
</evidence>
<dbReference type="GO" id="GO:0012505">
    <property type="term" value="C:endomembrane system"/>
    <property type="evidence" value="ECO:0007669"/>
    <property type="project" value="UniProtKB-SubCell"/>
</dbReference>
<evidence type="ECO:0000313" key="11">
    <source>
        <dbReference type="Proteomes" id="UP000032809"/>
    </source>
</evidence>
<feature type="transmembrane region" description="Helical" evidence="9">
    <location>
        <begin position="121"/>
        <end position="148"/>
    </location>
</feature>
<evidence type="ECO:0000256" key="5">
    <source>
        <dbReference type="ARBA" id="ARBA00022967"/>
    </source>
</evidence>
<dbReference type="HAMAP" id="MF_01129">
    <property type="entry name" value="PPase_energized_pump"/>
    <property type="match status" value="1"/>
</dbReference>
<dbReference type="NCBIfam" id="NF001960">
    <property type="entry name" value="PRK00733.3-5"/>
    <property type="match status" value="1"/>
</dbReference>